<dbReference type="AlphaFoldDB" id="A0A5N5RIN0"/>
<dbReference type="InterPro" id="IPR014729">
    <property type="entry name" value="Rossmann-like_a/b/a_fold"/>
</dbReference>
<gene>
    <name evidence="6 8" type="primary">tilS</name>
    <name evidence="8" type="ORF">EHS19_05290</name>
</gene>
<evidence type="ECO:0000256" key="2">
    <source>
        <dbReference type="ARBA" id="ARBA00022694"/>
    </source>
</evidence>
<dbReference type="GO" id="GO:0005737">
    <property type="term" value="C:cytoplasm"/>
    <property type="evidence" value="ECO:0007669"/>
    <property type="project" value="UniProtKB-SubCell"/>
</dbReference>
<feature type="binding site" evidence="6">
    <location>
        <begin position="50"/>
        <end position="55"/>
    </location>
    <ligand>
        <name>ATP</name>
        <dbReference type="ChEBI" id="CHEBI:30616"/>
    </ligand>
</feature>
<evidence type="ECO:0000256" key="4">
    <source>
        <dbReference type="ARBA" id="ARBA00022840"/>
    </source>
</evidence>
<name>A0A5N5RIN0_9BIFI</name>
<dbReference type="OrthoDB" id="5244702at2"/>
<sequence length="410" mass="43434">MAYSSRLRAGIGAVRGALASIGIERQGERFAAHGEHAPSADAPLVLVACSGGRDSMALAALCGIVCPTLGVRCGAIVIDHGMQAGSRQVAEEAAQRCRSLGLDPALVRSVEVRDDGHGMEAAARDARYRAICAEARRMHAAAVMLAHTRDDQAETMLLGLLRSPGVDALSGMPAVSVRGGVTLVRPLLTLSRDQTTGICRDLGIAWWDDPTNGDGESGPLDSRFPLRSRIRHDLVPMLNRFAGFDVTDRLTRAAALSRMDKSYLDERADEAMSRAVLSCSLQRIDDGPDRGCGGDGDGEEGGEEGPRLVLEAVVRSQHGNPLVSGLLRDGDVLALSAVTLSREHPAIRLRALARSLTAIGVEASAAQIAAVDALIVRWHGQGPVSLPSGYSAFRQKHVIRVCQYGGHANR</sequence>
<dbReference type="GO" id="GO:0006400">
    <property type="term" value="P:tRNA modification"/>
    <property type="evidence" value="ECO:0007669"/>
    <property type="project" value="UniProtKB-UniRule"/>
</dbReference>
<keyword evidence="9" id="KW-1185">Reference proteome</keyword>
<dbReference type="Gene3D" id="3.40.50.620">
    <property type="entry name" value="HUPs"/>
    <property type="match status" value="1"/>
</dbReference>
<dbReference type="SUPFAM" id="SSF52402">
    <property type="entry name" value="Adenine nucleotide alpha hydrolases-like"/>
    <property type="match status" value="1"/>
</dbReference>
<reference evidence="8 9" key="1">
    <citation type="journal article" date="2019" name="Int. J. Syst. Evol. Microbiol.">
        <title>Bifidobacterium jacchi sp. nov., isolated from the faeces of a baby common marmoset (Callithrix jacchus).</title>
        <authorList>
            <person name="Modesto M."/>
            <person name="Watanabe K."/>
            <person name="Arita M."/>
            <person name="Satti M."/>
            <person name="Oki K."/>
            <person name="Sciavilla P."/>
            <person name="Patavino C."/>
            <person name="Camma C."/>
            <person name="Michelini S."/>
            <person name="Sgorbati B."/>
            <person name="Mattarelli P."/>
        </authorList>
    </citation>
    <scope>NUCLEOTIDE SEQUENCE [LARGE SCALE GENOMIC DNA]</scope>
    <source>
        <strain evidence="8 9">MRM 9.3</strain>
    </source>
</reference>
<proteinExistence type="inferred from homology"/>
<dbReference type="GO" id="GO:0005524">
    <property type="term" value="F:ATP binding"/>
    <property type="evidence" value="ECO:0007669"/>
    <property type="project" value="UniProtKB-UniRule"/>
</dbReference>
<comment type="domain">
    <text evidence="6">The N-terminal region contains the highly conserved SGGXDS motif, predicted to be a P-loop motif involved in ATP binding.</text>
</comment>
<dbReference type="HAMAP" id="MF_01161">
    <property type="entry name" value="tRNA_Ile_lys_synt"/>
    <property type="match status" value="1"/>
</dbReference>
<comment type="subcellular location">
    <subcellularLocation>
        <location evidence="6">Cytoplasm</location>
    </subcellularLocation>
</comment>
<dbReference type="InterPro" id="IPR011063">
    <property type="entry name" value="TilS/TtcA_N"/>
</dbReference>
<evidence type="ECO:0000256" key="6">
    <source>
        <dbReference type="HAMAP-Rule" id="MF_01161"/>
    </source>
</evidence>
<keyword evidence="4 6" id="KW-0067">ATP-binding</keyword>
<organism evidence="8 9">
    <name type="scientific">Bifidobacterium jacchi</name>
    <dbReference type="NCBI Taxonomy" id="2490545"/>
    <lineage>
        <taxon>Bacteria</taxon>
        <taxon>Bacillati</taxon>
        <taxon>Actinomycetota</taxon>
        <taxon>Actinomycetes</taxon>
        <taxon>Bifidobacteriales</taxon>
        <taxon>Bifidobacteriaceae</taxon>
        <taxon>Bifidobacterium</taxon>
    </lineage>
</organism>
<keyword evidence="2 6" id="KW-0819">tRNA processing</keyword>
<dbReference type="InterPro" id="IPR012795">
    <property type="entry name" value="tRNA_Ile_lys_synt_N"/>
</dbReference>
<evidence type="ECO:0000313" key="8">
    <source>
        <dbReference type="EMBL" id="KAB5607162.1"/>
    </source>
</evidence>
<dbReference type="NCBIfam" id="TIGR02432">
    <property type="entry name" value="lysidine_TilS_N"/>
    <property type="match status" value="1"/>
</dbReference>
<protein>
    <recommendedName>
        <fullName evidence="6">tRNA(Ile)-lysidine synthase</fullName>
        <ecNumber evidence="6">6.3.4.19</ecNumber>
    </recommendedName>
    <alternativeName>
        <fullName evidence="6">tRNA(Ile)-2-lysyl-cytidine synthase</fullName>
    </alternativeName>
    <alternativeName>
        <fullName evidence="6">tRNA(Ile)-lysidine synthetase</fullName>
    </alternativeName>
</protein>
<dbReference type="GO" id="GO:0032267">
    <property type="term" value="F:tRNA(Ile)-lysidine synthase activity"/>
    <property type="evidence" value="ECO:0007669"/>
    <property type="project" value="UniProtKB-EC"/>
</dbReference>
<dbReference type="EMBL" id="RQSP01000014">
    <property type="protein sequence ID" value="KAB5607162.1"/>
    <property type="molecule type" value="Genomic_DNA"/>
</dbReference>
<keyword evidence="6" id="KW-0963">Cytoplasm</keyword>
<keyword evidence="3 6" id="KW-0547">Nucleotide-binding</keyword>
<dbReference type="PANTHER" id="PTHR43033:SF1">
    <property type="entry name" value="TRNA(ILE)-LYSIDINE SYNTHASE-RELATED"/>
    <property type="match status" value="1"/>
</dbReference>
<feature type="domain" description="tRNA(Ile)-lysidine/2-thiocytidine synthase N-terminal" evidence="7">
    <location>
        <begin position="45"/>
        <end position="214"/>
    </location>
</feature>
<evidence type="ECO:0000256" key="3">
    <source>
        <dbReference type="ARBA" id="ARBA00022741"/>
    </source>
</evidence>
<dbReference type="CDD" id="cd01992">
    <property type="entry name" value="TilS_N"/>
    <property type="match status" value="1"/>
</dbReference>
<comment type="similarity">
    <text evidence="6">Belongs to the tRNA(Ile)-lysidine synthase family.</text>
</comment>
<comment type="function">
    <text evidence="6">Ligates lysine onto the cytidine present at position 34 of the AUA codon-specific tRNA(Ile) that contains the anticodon CAU, in an ATP-dependent manner. Cytidine is converted to lysidine, thus changing the amino acid specificity of the tRNA from methionine to isoleucine.</text>
</comment>
<evidence type="ECO:0000259" key="7">
    <source>
        <dbReference type="Pfam" id="PF01171"/>
    </source>
</evidence>
<evidence type="ECO:0000256" key="1">
    <source>
        <dbReference type="ARBA" id="ARBA00022598"/>
    </source>
</evidence>
<dbReference type="PANTHER" id="PTHR43033">
    <property type="entry name" value="TRNA(ILE)-LYSIDINE SYNTHASE-RELATED"/>
    <property type="match status" value="1"/>
</dbReference>
<evidence type="ECO:0000256" key="5">
    <source>
        <dbReference type="ARBA" id="ARBA00048539"/>
    </source>
</evidence>
<dbReference type="RefSeq" id="WP_151916744.1">
    <property type="nucleotide sequence ID" value="NZ_RQSP01000014.1"/>
</dbReference>
<dbReference type="Pfam" id="PF01171">
    <property type="entry name" value="ATP_bind_3"/>
    <property type="match status" value="1"/>
</dbReference>
<dbReference type="Proteomes" id="UP000326336">
    <property type="component" value="Unassembled WGS sequence"/>
</dbReference>
<dbReference type="InterPro" id="IPR012094">
    <property type="entry name" value="tRNA_Ile_lys_synt"/>
</dbReference>
<accession>A0A5N5RIN0</accession>
<comment type="caution">
    <text evidence="8">The sequence shown here is derived from an EMBL/GenBank/DDBJ whole genome shotgun (WGS) entry which is preliminary data.</text>
</comment>
<evidence type="ECO:0000313" key="9">
    <source>
        <dbReference type="Proteomes" id="UP000326336"/>
    </source>
</evidence>
<keyword evidence="1 6" id="KW-0436">Ligase</keyword>
<dbReference type="EC" id="6.3.4.19" evidence="6"/>
<comment type="catalytic activity">
    <reaction evidence="5 6">
        <text>cytidine(34) in tRNA(Ile2) + L-lysine + ATP = lysidine(34) in tRNA(Ile2) + AMP + diphosphate + H(+)</text>
        <dbReference type="Rhea" id="RHEA:43744"/>
        <dbReference type="Rhea" id="RHEA-COMP:10625"/>
        <dbReference type="Rhea" id="RHEA-COMP:10670"/>
        <dbReference type="ChEBI" id="CHEBI:15378"/>
        <dbReference type="ChEBI" id="CHEBI:30616"/>
        <dbReference type="ChEBI" id="CHEBI:32551"/>
        <dbReference type="ChEBI" id="CHEBI:33019"/>
        <dbReference type="ChEBI" id="CHEBI:82748"/>
        <dbReference type="ChEBI" id="CHEBI:83665"/>
        <dbReference type="ChEBI" id="CHEBI:456215"/>
        <dbReference type="EC" id="6.3.4.19"/>
    </reaction>
</comment>